<keyword evidence="1" id="KW-0175">Coiled coil</keyword>
<dbReference type="AlphaFoldDB" id="A0A1F4ZSL7"/>
<feature type="transmembrane region" description="Helical" evidence="2">
    <location>
        <begin position="29"/>
        <end position="48"/>
    </location>
</feature>
<dbReference type="EMBL" id="MEXR01000059">
    <property type="protein sequence ID" value="OGD08364.1"/>
    <property type="molecule type" value="Genomic_DNA"/>
</dbReference>
<dbReference type="Gene3D" id="3.30.450.20">
    <property type="entry name" value="PAS domain"/>
    <property type="match status" value="1"/>
</dbReference>
<reference evidence="3 4" key="1">
    <citation type="journal article" date="2016" name="Nat. Commun.">
        <title>Thousands of microbial genomes shed light on interconnected biogeochemical processes in an aquifer system.</title>
        <authorList>
            <person name="Anantharaman K."/>
            <person name="Brown C.T."/>
            <person name="Hug L.A."/>
            <person name="Sharon I."/>
            <person name="Castelle C.J."/>
            <person name="Probst A.J."/>
            <person name="Thomas B.C."/>
            <person name="Singh A."/>
            <person name="Wilkins M.J."/>
            <person name="Karaoz U."/>
            <person name="Brodie E.L."/>
            <person name="Williams K.H."/>
            <person name="Hubbard S.S."/>
            <person name="Banfield J.F."/>
        </authorList>
    </citation>
    <scope>NUCLEOTIDE SEQUENCE [LARGE SCALE GENOMIC DNA]</scope>
</reference>
<feature type="transmembrane region" description="Helical" evidence="2">
    <location>
        <begin position="7"/>
        <end position="23"/>
    </location>
</feature>
<dbReference type="SUPFAM" id="SSF55785">
    <property type="entry name" value="PYP-like sensor domain (PAS domain)"/>
    <property type="match status" value="1"/>
</dbReference>
<evidence type="ECO:0000313" key="4">
    <source>
        <dbReference type="Proteomes" id="UP000176424"/>
    </source>
</evidence>
<dbReference type="STRING" id="1797263.A2397_03170"/>
<name>A0A1F4ZSL7_9BACT</name>
<feature type="coiled-coil region" evidence="1">
    <location>
        <begin position="178"/>
        <end position="229"/>
    </location>
</feature>
<proteinExistence type="predicted"/>
<evidence type="ECO:0000256" key="1">
    <source>
        <dbReference type="SAM" id="Coils"/>
    </source>
</evidence>
<dbReference type="Proteomes" id="UP000176424">
    <property type="component" value="Unassembled WGS sequence"/>
</dbReference>
<organism evidence="3 4">
    <name type="scientific">Candidatus Amesbacteria bacterium RIFOXYB1_FULL_44_23</name>
    <dbReference type="NCBI Taxonomy" id="1797263"/>
    <lineage>
        <taxon>Bacteria</taxon>
        <taxon>Candidatus Amesiibacteriota</taxon>
    </lineage>
</organism>
<evidence type="ECO:0008006" key="5">
    <source>
        <dbReference type="Google" id="ProtNLM"/>
    </source>
</evidence>
<gene>
    <name evidence="3" type="ORF">A2397_03170</name>
</gene>
<dbReference type="InterPro" id="IPR035965">
    <property type="entry name" value="PAS-like_dom_sf"/>
</dbReference>
<evidence type="ECO:0000313" key="3">
    <source>
        <dbReference type="EMBL" id="OGD08364.1"/>
    </source>
</evidence>
<evidence type="ECO:0000256" key="2">
    <source>
        <dbReference type="SAM" id="Phobius"/>
    </source>
</evidence>
<sequence length="236" mass="27747">MRSPHPLLLVLVIALTSFVNFVLDPTIPHLVLTIILAYLIYLLFHNLYSEANAYQKQLRSLENALSLVSITIESTVDGVLIVDKQEKVTKHNRRFVEMWKIPPNVVNSRDQNQILKYTSDQLVDPEYFIKKIQETHDHPSIETLDVVQLKDNRVFEVYSLPQKLKDEAVGRVWNFHDVTIHKRQEEKLKENMELLKTKTLELEQTSKFMVDREIRMNELKHQIQKLEHEHLPPPAK</sequence>
<accession>A0A1F4ZSL7</accession>
<dbReference type="Pfam" id="PF12860">
    <property type="entry name" value="PAS_7"/>
    <property type="match status" value="1"/>
</dbReference>
<keyword evidence="2" id="KW-0472">Membrane</keyword>
<keyword evidence="2" id="KW-0812">Transmembrane</keyword>
<comment type="caution">
    <text evidence="3">The sequence shown here is derived from an EMBL/GenBank/DDBJ whole genome shotgun (WGS) entry which is preliminary data.</text>
</comment>
<protein>
    <recommendedName>
        <fullName evidence="5">PAS domain-containing protein</fullName>
    </recommendedName>
</protein>
<keyword evidence="2" id="KW-1133">Transmembrane helix</keyword>